<dbReference type="InterPro" id="IPR039422">
    <property type="entry name" value="MarR/SlyA-like"/>
</dbReference>
<organism evidence="3 4">
    <name type="scientific">Fodinicola feengrottensis</name>
    <dbReference type="NCBI Taxonomy" id="435914"/>
    <lineage>
        <taxon>Bacteria</taxon>
        <taxon>Bacillati</taxon>
        <taxon>Actinomycetota</taxon>
        <taxon>Actinomycetes</taxon>
        <taxon>Mycobacteriales</taxon>
        <taxon>Fodinicola</taxon>
    </lineage>
</organism>
<dbReference type="InterPro" id="IPR036390">
    <property type="entry name" value="WH_DNA-bd_sf"/>
</dbReference>
<dbReference type="InterPro" id="IPR000835">
    <property type="entry name" value="HTH_MarR-typ"/>
</dbReference>
<keyword evidence="4" id="KW-1185">Reference proteome</keyword>
<dbReference type="EMBL" id="BAAANY010000053">
    <property type="protein sequence ID" value="GAA1722180.1"/>
    <property type="molecule type" value="Genomic_DNA"/>
</dbReference>
<dbReference type="PROSITE" id="PS50995">
    <property type="entry name" value="HTH_MARR_2"/>
    <property type="match status" value="1"/>
</dbReference>
<proteinExistence type="predicted"/>
<sequence length="157" mass="16643">MAREIGLAVRALVLTDREMQTALARRLGVGLTDVRAMEELVASPDVLGPVELGNRLGIRSASATVLVDRLEAAGHLERGRHPDDRRRITLHLTERARSEFRAALGPLLTSIGRITAGLDPDEARTVATFLRDVTGAVRDFAASGPPPGAGGDPPGPD</sequence>
<evidence type="ECO:0000256" key="1">
    <source>
        <dbReference type="SAM" id="MobiDB-lite"/>
    </source>
</evidence>
<feature type="domain" description="HTH marR-type" evidence="2">
    <location>
        <begin position="1"/>
        <end position="135"/>
    </location>
</feature>
<evidence type="ECO:0000313" key="4">
    <source>
        <dbReference type="Proteomes" id="UP001500618"/>
    </source>
</evidence>
<dbReference type="SUPFAM" id="SSF46785">
    <property type="entry name" value="Winged helix' DNA-binding domain"/>
    <property type="match status" value="1"/>
</dbReference>
<evidence type="ECO:0000259" key="2">
    <source>
        <dbReference type="PROSITE" id="PS50995"/>
    </source>
</evidence>
<accession>A0ABN2JBX7</accession>
<dbReference type="Pfam" id="PF12802">
    <property type="entry name" value="MarR_2"/>
    <property type="match status" value="1"/>
</dbReference>
<protein>
    <submittedName>
        <fullName evidence="3">MarR family winged helix-turn-helix transcriptional regulator</fullName>
    </submittedName>
</protein>
<feature type="region of interest" description="Disordered" evidence="1">
    <location>
        <begin position="138"/>
        <end position="157"/>
    </location>
</feature>
<dbReference type="SMART" id="SM00347">
    <property type="entry name" value="HTH_MARR"/>
    <property type="match status" value="1"/>
</dbReference>
<evidence type="ECO:0000313" key="3">
    <source>
        <dbReference type="EMBL" id="GAA1722180.1"/>
    </source>
</evidence>
<name>A0ABN2JBX7_9ACTN</name>
<reference evidence="3 4" key="1">
    <citation type="journal article" date="2019" name="Int. J. Syst. Evol. Microbiol.">
        <title>The Global Catalogue of Microorganisms (GCM) 10K type strain sequencing project: providing services to taxonomists for standard genome sequencing and annotation.</title>
        <authorList>
            <consortium name="The Broad Institute Genomics Platform"/>
            <consortium name="The Broad Institute Genome Sequencing Center for Infectious Disease"/>
            <person name="Wu L."/>
            <person name="Ma J."/>
        </authorList>
    </citation>
    <scope>NUCLEOTIDE SEQUENCE [LARGE SCALE GENOMIC DNA]</scope>
    <source>
        <strain evidence="3 4">JCM 14718</strain>
    </source>
</reference>
<dbReference type="PANTHER" id="PTHR33164">
    <property type="entry name" value="TRANSCRIPTIONAL REGULATOR, MARR FAMILY"/>
    <property type="match status" value="1"/>
</dbReference>
<gene>
    <name evidence="3" type="ORF">GCM10009765_82700</name>
</gene>
<dbReference type="Proteomes" id="UP001500618">
    <property type="component" value="Unassembled WGS sequence"/>
</dbReference>
<dbReference type="InterPro" id="IPR036388">
    <property type="entry name" value="WH-like_DNA-bd_sf"/>
</dbReference>
<comment type="caution">
    <text evidence="3">The sequence shown here is derived from an EMBL/GenBank/DDBJ whole genome shotgun (WGS) entry which is preliminary data.</text>
</comment>
<feature type="compositionally biased region" description="Pro residues" evidence="1">
    <location>
        <begin position="144"/>
        <end position="157"/>
    </location>
</feature>
<dbReference type="Gene3D" id="1.10.10.10">
    <property type="entry name" value="Winged helix-like DNA-binding domain superfamily/Winged helix DNA-binding domain"/>
    <property type="match status" value="1"/>
</dbReference>
<dbReference type="PRINTS" id="PR00598">
    <property type="entry name" value="HTHMARR"/>
</dbReference>
<dbReference type="PANTHER" id="PTHR33164:SF43">
    <property type="entry name" value="HTH-TYPE TRANSCRIPTIONAL REPRESSOR YETL"/>
    <property type="match status" value="1"/>
</dbReference>